<protein>
    <recommendedName>
        <fullName evidence="3">Ricin B lectin domain-containing protein</fullName>
    </recommendedName>
</protein>
<accession>A0A9Q5N459</accession>
<evidence type="ECO:0008006" key="3">
    <source>
        <dbReference type="Google" id="ProtNLM"/>
    </source>
</evidence>
<keyword evidence="2" id="KW-1185">Reference proteome</keyword>
<organism evidence="1 2">
    <name type="scientific">Sanghuangporus baumii</name>
    <name type="common">Phellinus baumii</name>
    <dbReference type="NCBI Taxonomy" id="108892"/>
    <lineage>
        <taxon>Eukaryota</taxon>
        <taxon>Fungi</taxon>
        <taxon>Dikarya</taxon>
        <taxon>Basidiomycota</taxon>
        <taxon>Agaricomycotina</taxon>
        <taxon>Agaricomycetes</taxon>
        <taxon>Hymenochaetales</taxon>
        <taxon>Hymenochaetaceae</taxon>
        <taxon>Sanghuangporus</taxon>
    </lineage>
</organism>
<dbReference type="EMBL" id="LNZH02000212">
    <property type="protein sequence ID" value="OCB84946.1"/>
    <property type="molecule type" value="Genomic_DNA"/>
</dbReference>
<gene>
    <name evidence="1" type="ORF">A7U60_g7900</name>
</gene>
<proteinExistence type="predicted"/>
<dbReference type="Gene3D" id="2.80.10.50">
    <property type="match status" value="1"/>
</dbReference>
<comment type="caution">
    <text evidence="1">The sequence shown here is derived from an EMBL/GenBank/DDBJ whole genome shotgun (WGS) entry which is preliminary data.</text>
</comment>
<dbReference type="SUPFAM" id="SSF50370">
    <property type="entry name" value="Ricin B-like lectins"/>
    <property type="match status" value="1"/>
</dbReference>
<dbReference type="Proteomes" id="UP000757232">
    <property type="component" value="Unassembled WGS sequence"/>
</dbReference>
<name>A0A9Q5N459_SANBA</name>
<dbReference type="OrthoDB" id="3193690at2759"/>
<reference evidence="1" key="1">
    <citation type="submission" date="2016-06" db="EMBL/GenBank/DDBJ databases">
        <title>Draft Genome sequence of the fungus Inonotus baumii.</title>
        <authorList>
            <person name="Zhu H."/>
            <person name="Lin W."/>
        </authorList>
    </citation>
    <scope>NUCLEOTIDE SEQUENCE</scope>
    <source>
        <strain evidence="1">821</strain>
    </source>
</reference>
<dbReference type="CDD" id="cd00161">
    <property type="entry name" value="beta-trefoil_Ricin-like"/>
    <property type="match status" value="1"/>
</dbReference>
<evidence type="ECO:0000313" key="1">
    <source>
        <dbReference type="EMBL" id="OCB84946.1"/>
    </source>
</evidence>
<evidence type="ECO:0000313" key="2">
    <source>
        <dbReference type="Proteomes" id="UP000757232"/>
    </source>
</evidence>
<dbReference type="InterPro" id="IPR035992">
    <property type="entry name" value="Ricin_B-like_lectins"/>
</dbReference>
<dbReference type="AlphaFoldDB" id="A0A9Q5N459"/>
<dbReference type="PROSITE" id="PS50231">
    <property type="entry name" value="RICIN_B_LECTIN"/>
    <property type="match status" value="1"/>
</dbReference>
<sequence>MSPANLNLTSLAANAVVPITGSNYQVVNLGFGHYLDNANGGLSDGNAILSWSQNSPETSNQIWSFLTYPSSDGSTVFTLQSLSTVQSGSGAVIDGRGGFVRIDPSTNRVVQGGAPQAWKLIEVAPSVYKMTPFESIFSNSGRLVATDMSSGIHDQTTNQLQIQQDVTALQQLWTFN</sequence>